<protein>
    <recommendedName>
        <fullName evidence="4">HTH luxR-type domain-containing protein</fullName>
    </recommendedName>
</protein>
<comment type="caution">
    <text evidence="5">The sequence shown here is derived from an EMBL/GenBank/DDBJ whole genome shotgun (WGS) entry which is preliminary data.</text>
</comment>
<dbReference type="GO" id="GO:0006355">
    <property type="term" value="P:regulation of DNA-templated transcription"/>
    <property type="evidence" value="ECO:0007669"/>
    <property type="project" value="InterPro"/>
</dbReference>
<dbReference type="EMBL" id="QGDB01000002">
    <property type="protein sequence ID" value="PWL18608.1"/>
    <property type="molecule type" value="Genomic_DNA"/>
</dbReference>
<proteinExistence type="predicted"/>
<dbReference type="SMART" id="SM00421">
    <property type="entry name" value="HTH_LUXR"/>
    <property type="match status" value="1"/>
</dbReference>
<reference evidence="5 6" key="1">
    <citation type="submission" date="2018-05" db="EMBL/GenBank/DDBJ databases">
        <title>Comparative genomic sequence analysis between strain HN4 and CCM 8460T (Falsochrobactrum ovis) will provide more evidence to prove that HN4 is a new species of Falsochrobactrum.</title>
        <authorList>
            <person name="Lyu W."/>
            <person name="Sun L."/>
            <person name="Yao L."/>
        </authorList>
    </citation>
    <scope>NUCLEOTIDE SEQUENCE [LARGE SCALE GENOMIC DNA]</scope>
    <source>
        <strain evidence="5 6">HN4</strain>
    </source>
</reference>
<dbReference type="AlphaFoldDB" id="A0A316JBF3"/>
<dbReference type="SUPFAM" id="SSF46894">
    <property type="entry name" value="C-terminal effector domain of the bipartite response regulators"/>
    <property type="match status" value="1"/>
</dbReference>
<dbReference type="InterPro" id="IPR036388">
    <property type="entry name" value="WH-like_DNA-bd_sf"/>
</dbReference>
<accession>A0A316JBF3</accession>
<dbReference type="RefSeq" id="WP_109705506.1">
    <property type="nucleotide sequence ID" value="NZ_QGDB01000002.1"/>
</dbReference>
<gene>
    <name evidence="5" type="ORF">DKP76_05845</name>
</gene>
<keyword evidence="2" id="KW-0238">DNA-binding</keyword>
<dbReference type="Pfam" id="PF00196">
    <property type="entry name" value="GerE"/>
    <property type="match status" value="1"/>
</dbReference>
<keyword evidence="3" id="KW-0804">Transcription</keyword>
<evidence type="ECO:0000256" key="2">
    <source>
        <dbReference type="ARBA" id="ARBA00023125"/>
    </source>
</evidence>
<keyword evidence="6" id="KW-1185">Reference proteome</keyword>
<evidence type="ECO:0000313" key="5">
    <source>
        <dbReference type="EMBL" id="PWL18608.1"/>
    </source>
</evidence>
<dbReference type="PANTHER" id="PTHR44688:SF16">
    <property type="entry name" value="DNA-BINDING TRANSCRIPTIONAL ACTIVATOR DEVR_DOSR"/>
    <property type="match status" value="1"/>
</dbReference>
<evidence type="ECO:0000256" key="3">
    <source>
        <dbReference type="ARBA" id="ARBA00023163"/>
    </source>
</evidence>
<dbReference type="GO" id="GO:0003677">
    <property type="term" value="F:DNA binding"/>
    <property type="evidence" value="ECO:0007669"/>
    <property type="project" value="UniProtKB-KW"/>
</dbReference>
<name>A0A316JBF3_9HYPH</name>
<sequence length="274" mass="30999">MRSVETSDFAKCNKAIAALIEELDNPNFESSFVTALRKVVPFDLAMISIYDRDNVFAPDCALPFGISEDVLEKYYASTYRFSPFFQMHKRGLRGGIYQMEKLAHSSVLKKPTRNMDILEIDHSEEVGYSTIGWPKRLREIGLAIRLSSTQTVQVALYRVGASHYRPGEVESLAAISQVMGSLYRRFRSRAGERRQQPQSMVAQSLQELAAHMLSPRELEVITLIVEGQSGENIARILGVGEETVKTHRKRAYQKLGVKSHVELFVLLISQMKRA</sequence>
<keyword evidence="1" id="KW-0805">Transcription regulation</keyword>
<dbReference type="Gene3D" id="1.10.10.10">
    <property type="entry name" value="Winged helix-like DNA-binding domain superfamily/Winged helix DNA-binding domain"/>
    <property type="match status" value="1"/>
</dbReference>
<dbReference type="CDD" id="cd06170">
    <property type="entry name" value="LuxR_C_like"/>
    <property type="match status" value="1"/>
</dbReference>
<dbReference type="Proteomes" id="UP000245865">
    <property type="component" value="Unassembled WGS sequence"/>
</dbReference>
<feature type="domain" description="HTH luxR-type" evidence="4">
    <location>
        <begin position="206"/>
        <end position="271"/>
    </location>
</feature>
<dbReference type="PANTHER" id="PTHR44688">
    <property type="entry name" value="DNA-BINDING TRANSCRIPTIONAL ACTIVATOR DEVR_DOSR"/>
    <property type="match status" value="1"/>
</dbReference>
<dbReference type="InterPro" id="IPR016032">
    <property type="entry name" value="Sig_transdc_resp-reg_C-effctor"/>
</dbReference>
<dbReference type="OrthoDB" id="343383at2"/>
<dbReference type="InterPro" id="IPR000792">
    <property type="entry name" value="Tscrpt_reg_LuxR_C"/>
</dbReference>
<dbReference type="PROSITE" id="PS50043">
    <property type="entry name" value="HTH_LUXR_2"/>
    <property type="match status" value="1"/>
</dbReference>
<evidence type="ECO:0000256" key="1">
    <source>
        <dbReference type="ARBA" id="ARBA00023015"/>
    </source>
</evidence>
<evidence type="ECO:0000259" key="4">
    <source>
        <dbReference type="PROSITE" id="PS50043"/>
    </source>
</evidence>
<organism evidence="5 6">
    <name type="scientific">Falsochrobactrum shanghaiense</name>
    <dbReference type="NCBI Taxonomy" id="2201899"/>
    <lineage>
        <taxon>Bacteria</taxon>
        <taxon>Pseudomonadati</taxon>
        <taxon>Pseudomonadota</taxon>
        <taxon>Alphaproteobacteria</taxon>
        <taxon>Hyphomicrobiales</taxon>
        <taxon>Brucellaceae</taxon>
        <taxon>Falsochrobactrum</taxon>
    </lineage>
</organism>
<evidence type="ECO:0000313" key="6">
    <source>
        <dbReference type="Proteomes" id="UP000245865"/>
    </source>
</evidence>
<dbReference type="PRINTS" id="PR00038">
    <property type="entry name" value="HTHLUXR"/>
</dbReference>